<feature type="compositionally biased region" description="Low complexity" evidence="1">
    <location>
        <begin position="596"/>
        <end position="612"/>
    </location>
</feature>
<evidence type="ECO:0000256" key="1">
    <source>
        <dbReference type="SAM" id="MobiDB-lite"/>
    </source>
</evidence>
<dbReference type="EMBL" id="LRGB01002994">
    <property type="protein sequence ID" value="KZS05086.1"/>
    <property type="molecule type" value="Genomic_DNA"/>
</dbReference>
<reference evidence="2 3" key="1">
    <citation type="submission" date="2016-03" db="EMBL/GenBank/DDBJ databases">
        <title>EvidentialGene: Evidence-directed Construction of Genes on Genomes.</title>
        <authorList>
            <person name="Gilbert D.G."/>
            <person name="Choi J.-H."/>
            <person name="Mockaitis K."/>
            <person name="Colbourne J."/>
            <person name="Pfrender M."/>
        </authorList>
    </citation>
    <scope>NUCLEOTIDE SEQUENCE [LARGE SCALE GENOMIC DNA]</scope>
    <source>
        <strain evidence="2 3">Xinb3</strain>
        <tissue evidence="2">Complete organism</tissue>
    </source>
</reference>
<dbReference type="AlphaFoldDB" id="A0A164MIC6"/>
<gene>
    <name evidence="2" type="ORF">APZ42_031801</name>
</gene>
<evidence type="ECO:0008006" key="4">
    <source>
        <dbReference type="Google" id="ProtNLM"/>
    </source>
</evidence>
<organism evidence="2 3">
    <name type="scientific">Daphnia magna</name>
    <dbReference type="NCBI Taxonomy" id="35525"/>
    <lineage>
        <taxon>Eukaryota</taxon>
        <taxon>Metazoa</taxon>
        <taxon>Ecdysozoa</taxon>
        <taxon>Arthropoda</taxon>
        <taxon>Crustacea</taxon>
        <taxon>Branchiopoda</taxon>
        <taxon>Diplostraca</taxon>
        <taxon>Cladocera</taxon>
        <taxon>Anomopoda</taxon>
        <taxon>Daphniidae</taxon>
        <taxon>Daphnia</taxon>
    </lineage>
</organism>
<protein>
    <recommendedName>
        <fullName evidence="4">MULE transposase domain-containing protein</fullName>
    </recommendedName>
</protein>
<sequence length="612" mass="70219">MKAEEGTPIQVYRKTLASCPRELDRHAINAPKDVKQVANVQFQRRLKSELSSNGLWNLMHIIDDTKFKRFKTQQLSYDTTFLLGDFYLTFLVFRETAFSSVPAIPCIYFIHERKLLETHEEFWSLVVRYVPELTSCKNTFIVTDQEAAIVSAIKKFLPDMDFFRCFNHVVDDIKRKIGTIVGLTAEEKKKYSDQCRELFSLRSKTDYYERLSEMQTEWNQQFITYYSKNIRPDIDRTGAWACNKYGVSKITTNQSESLNCVIKGLNNWKEYPIDAMVLSLFQLSQFYNAEIMRGRYNYGQHRILPKLANLYNAEKDKPNLPEMVDPATIVQTIQDAEKDINTHFQKCDLNVAPFKNVVVTKYDEERLSVYERALSVVNDKDGISIRPHTGQFVVKGTLGTSHVVTLFPKITCTCAGAGNCYHDKKRHLLSLNKEKENIINNGFQSTEKIKSFSDCYESSDIDSATSFGSERDRLREMTREAARAKWNNGQILHFADLHPELHQNEDNVILKEKVEVSSNSLVLNGLHIPTISDDDLFRDDELQPFGILGPIVDTTRSVYQRESAGLLLNENKLHTLPEAAGNCRDSRCQSAVEPVSSRPTRSTTRTLPRSIS</sequence>
<name>A0A164MIC6_9CRUS</name>
<comment type="caution">
    <text evidence="2">The sequence shown here is derived from an EMBL/GenBank/DDBJ whole genome shotgun (WGS) entry which is preliminary data.</text>
</comment>
<dbReference type="Proteomes" id="UP000076858">
    <property type="component" value="Unassembled WGS sequence"/>
</dbReference>
<evidence type="ECO:0000313" key="3">
    <source>
        <dbReference type="Proteomes" id="UP000076858"/>
    </source>
</evidence>
<proteinExistence type="predicted"/>
<accession>A0A164MIC6</accession>
<evidence type="ECO:0000313" key="2">
    <source>
        <dbReference type="EMBL" id="KZS05086.1"/>
    </source>
</evidence>
<feature type="non-terminal residue" evidence="2">
    <location>
        <position position="612"/>
    </location>
</feature>
<dbReference type="STRING" id="35525.A0A164MIC6"/>
<feature type="region of interest" description="Disordered" evidence="1">
    <location>
        <begin position="590"/>
        <end position="612"/>
    </location>
</feature>
<keyword evidence="3" id="KW-1185">Reference proteome</keyword>
<dbReference type="OrthoDB" id="10248867at2759"/>